<dbReference type="HOGENOM" id="CLU_132801_0_0_1"/>
<dbReference type="EMBL" id="KE546988">
    <property type="protein sequence ID" value="EPY53371.1"/>
    <property type="molecule type" value="Genomic_DNA"/>
</dbReference>
<feature type="transmembrane region" description="Helical" evidence="1">
    <location>
        <begin position="68"/>
        <end position="90"/>
    </location>
</feature>
<dbReference type="GeneID" id="25038215"/>
<reference evidence="2 3" key="1">
    <citation type="journal article" date="2011" name="Science">
        <title>Comparative functional genomics of the fission yeasts.</title>
        <authorList>
            <person name="Rhind N."/>
            <person name="Chen Z."/>
            <person name="Yassour M."/>
            <person name="Thompson D.A."/>
            <person name="Haas B.J."/>
            <person name="Habib N."/>
            <person name="Wapinski I."/>
            <person name="Roy S."/>
            <person name="Lin M.F."/>
            <person name="Heiman D.I."/>
            <person name="Young S.K."/>
            <person name="Furuya K."/>
            <person name="Guo Y."/>
            <person name="Pidoux A."/>
            <person name="Chen H.M."/>
            <person name="Robbertse B."/>
            <person name="Goldberg J.M."/>
            <person name="Aoki K."/>
            <person name="Bayne E.H."/>
            <person name="Berlin A.M."/>
            <person name="Desjardins C.A."/>
            <person name="Dobbs E."/>
            <person name="Dukaj L."/>
            <person name="Fan L."/>
            <person name="FitzGerald M.G."/>
            <person name="French C."/>
            <person name="Gujja S."/>
            <person name="Hansen K."/>
            <person name="Keifenheim D."/>
            <person name="Levin J.Z."/>
            <person name="Mosher R.A."/>
            <person name="Mueller C.A."/>
            <person name="Pfiffner J."/>
            <person name="Priest M."/>
            <person name="Russ C."/>
            <person name="Smialowska A."/>
            <person name="Swoboda P."/>
            <person name="Sykes S.M."/>
            <person name="Vaughn M."/>
            <person name="Vengrova S."/>
            <person name="Yoder R."/>
            <person name="Zeng Q."/>
            <person name="Allshire R."/>
            <person name="Baulcombe D."/>
            <person name="Birren B.W."/>
            <person name="Brown W."/>
            <person name="Ekwall K."/>
            <person name="Kellis M."/>
            <person name="Leatherwood J."/>
            <person name="Levin H."/>
            <person name="Margalit H."/>
            <person name="Martienssen R."/>
            <person name="Nieduszynski C.A."/>
            <person name="Spatafora J.W."/>
            <person name="Friedman N."/>
            <person name="Dalgaard J.Z."/>
            <person name="Baumann P."/>
            <person name="Niki H."/>
            <person name="Regev A."/>
            <person name="Nusbaum C."/>
        </authorList>
    </citation>
    <scope>NUCLEOTIDE SEQUENCE [LARGE SCALE GENOMIC DNA]</scope>
    <source>
        <strain evidence="3">OY26 / ATCC MYA-4695 / CBS 11777 / NBRC 106824 / NRRL Y48691</strain>
    </source>
</reference>
<organism evidence="2 3">
    <name type="scientific">Schizosaccharomyces cryophilus (strain OY26 / ATCC MYA-4695 / CBS 11777 / NBRC 106824 / NRRL Y48691)</name>
    <name type="common">Fission yeast</name>
    <dbReference type="NCBI Taxonomy" id="653667"/>
    <lineage>
        <taxon>Eukaryota</taxon>
        <taxon>Fungi</taxon>
        <taxon>Dikarya</taxon>
        <taxon>Ascomycota</taxon>
        <taxon>Taphrinomycotina</taxon>
        <taxon>Schizosaccharomycetes</taxon>
        <taxon>Schizosaccharomycetales</taxon>
        <taxon>Schizosaccharomycetaceae</taxon>
        <taxon>Schizosaccharomyces</taxon>
    </lineage>
</organism>
<dbReference type="AlphaFoldDB" id="S9XI89"/>
<gene>
    <name evidence="2" type="ORF">SPOG_03898</name>
</gene>
<feature type="transmembrane region" description="Helical" evidence="1">
    <location>
        <begin position="96"/>
        <end position="120"/>
    </location>
</feature>
<keyword evidence="1" id="KW-0472">Membrane</keyword>
<keyword evidence="3" id="KW-1185">Reference proteome</keyword>
<evidence type="ECO:0000256" key="1">
    <source>
        <dbReference type="SAM" id="Phobius"/>
    </source>
</evidence>
<protein>
    <submittedName>
        <fullName evidence="2">Uncharacterized protein</fullName>
    </submittedName>
</protein>
<keyword evidence="1" id="KW-0812">Transmembrane</keyword>
<dbReference type="OrthoDB" id="5491752at2759"/>
<dbReference type="OMA" id="CLITIYI"/>
<evidence type="ECO:0000313" key="2">
    <source>
        <dbReference type="EMBL" id="EPY53371.1"/>
    </source>
</evidence>
<dbReference type="RefSeq" id="XP_013021616.1">
    <property type="nucleotide sequence ID" value="XM_013166162.1"/>
</dbReference>
<evidence type="ECO:0000313" key="3">
    <source>
        <dbReference type="Proteomes" id="UP000015464"/>
    </source>
</evidence>
<proteinExistence type="predicted"/>
<accession>S9XI89</accession>
<keyword evidence="1" id="KW-1133">Transmembrane helix</keyword>
<sequence>MDDIETSYSHSNSPPFFFRILRILRMSQPEEDFEETAPLTSDVALNPEEDYYRRLWDSLYGRNQTLACLWMFPTVFYIVVSCAFFAAYAFTNDYDGFVYAAVIICSILALFCLITIYIYFRPIVIEYEVDSIPMEDLPRKGDTAKR</sequence>
<name>S9XI89_SCHCR</name>
<dbReference type="Proteomes" id="UP000015464">
    <property type="component" value="Unassembled WGS sequence"/>
</dbReference>